<organism evidence="1 2">
    <name type="scientific">Coniosporium uncinatum</name>
    <dbReference type="NCBI Taxonomy" id="93489"/>
    <lineage>
        <taxon>Eukaryota</taxon>
        <taxon>Fungi</taxon>
        <taxon>Dikarya</taxon>
        <taxon>Ascomycota</taxon>
        <taxon>Pezizomycotina</taxon>
        <taxon>Dothideomycetes</taxon>
        <taxon>Dothideomycetes incertae sedis</taxon>
        <taxon>Coniosporium</taxon>
    </lineage>
</organism>
<dbReference type="EMBL" id="JAWDJW010000534">
    <property type="protein sequence ID" value="KAK3080501.1"/>
    <property type="molecule type" value="Genomic_DNA"/>
</dbReference>
<evidence type="ECO:0000313" key="2">
    <source>
        <dbReference type="Proteomes" id="UP001186974"/>
    </source>
</evidence>
<proteinExistence type="predicted"/>
<accession>A0ACC3DV51</accession>
<gene>
    <name evidence="1" type="ORF">LTS18_000751</name>
</gene>
<reference evidence="1" key="1">
    <citation type="submission" date="2024-09" db="EMBL/GenBank/DDBJ databases">
        <title>Black Yeasts Isolated from many extreme environments.</title>
        <authorList>
            <person name="Coleine C."/>
            <person name="Stajich J.E."/>
            <person name="Selbmann L."/>
        </authorList>
    </citation>
    <scope>NUCLEOTIDE SEQUENCE</scope>
    <source>
        <strain evidence="1">CCFEE 5737</strain>
    </source>
</reference>
<comment type="caution">
    <text evidence="1">The sequence shown here is derived from an EMBL/GenBank/DDBJ whole genome shotgun (WGS) entry which is preliminary data.</text>
</comment>
<protein>
    <submittedName>
        <fullName evidence="1">Uncharacterized protein</fullName>
    </submittedName>
</protein>
<dbReference type="Proteomes" id="UP001186974">
    <property type="component" value="Unassembled WGS sequence"/>
</dbReference>
<name>A0ACC3DV51_9PEZI</name>
<keyword evidence="2" id="KW-1185">Reference proteome</keyword>
<evidence type="ECO:0000313" key="1">
    <source>
        <dbReference type="EMBL" id="KAK3080501.1"/>
    </source>
</evidence>
<sequence length="408" mass="44855">MVSKRELPDAHNPLVEPEHTPQIEILVERRRLGQTDLAVKPGQIGLTNATKVENLGIFDYAHLRVPLPKDLKGSGIFLLQKNQTYPESYFLMRRSSDGYISATGMFKAAFPWASLEEEQTERKHHKNLPTAGPEEVAGNVWISPENALTLAEEYGMRPWIVALLDPEPIEKGTKDKDKGDIATPPKFLVPNRGDLLPSGVGGSMRRSTRDLRSASPSKSATPARKMASPRKPRGTRGRATKAEEAASEAASSALQNAISNGITDTEETPAPEVGGSEALNGDVVRVEVDEDVEQNGDIEITHTTVRVEMPANAPELPLPESTEEMIAKAREMVEEANRLEGTRTNNVKALKRKAHEIEEDEDESAHEVVRAKRVKQLEVTVKKERVRTRALFGIVAAAAVGMTLPYFL</sequence>